<keyword evidence="1" id="KW-0812">Transmembrane</keyword>
<evidence type="ECO:0000256" key="1">
    <source>
        <dbReference type="SAM" id="Phobius"/>
    </source>
</evidence>
<gene>
    <name evidence="2" type="ORF">ACFQKB_15130</name>
</gene>
<protein>
    <recommendedName>
        <fullName evidence="4">ABC transporter permease</fullName>
    </recommendedName>
</protein>
<keyword evidence="1" id="KW-1133">Transmembrane helix</keyword>
<feature type="transmembrane region" description="Helical" evidence="1">
    <location>
        <begin position="20"/>
        <end position="40"/>
    </location>
</feature>
<evidence type="ECO:0008006" key="4">
    <source>
        <dbReference type="Google" id="ProtNLM"/>
    </source>
</evidence>
<feature type="transmembrane region" description="Helical" evidence="1">
    <location>
        <begin position="152"/>
        <end position="172"/>
    </location>
</feature>
<evidence type="ECO:0000313" key="2">
    <source>
        <dbReference type="EMBL" id="MFC6881099.1"/>
    </source>
</evidence>
<evidence type="ECO:0000313" key="3">
    <source>
        <dbReference type="Proteomes" id="UP001596380"/>
    </source>
</evidence>
<feature type="transmembrane region" description="Helical" evidence="1">
    <location>
        <begin position="293"/>
        <end position="313"/>
    </location>
</feature>
<sequence length="335" mass="33204">MQPSPASQSRAVRAPRAQRAIGVAVAAALLQLLMIVAFAWPAARVAPRDLPIVVAGPQAGAVAERLAHERPGAFEVAVRPDEAAARADLADREAYGAVVATPSGPRMLISSAASPVVGQMLTQVAQEMAGGPAAPVQDVVAAPTGDPRGSGFGALALPLIMSGLAAAVLFTFAVPSPAWRASGVVLFAVLGGFGVAALAQGWLDILTGSYLGVAGVMSLAILAVSGTVAGLAAAIGRAGIAVGGLTFLLLGNPLSGATAAPELLPQPWGDLGQLLPPGAAVSLLRSVAFFDGAGLAGPMAVLAAWAAAGLLLFGVGGLRGRVKEAPVEEREPALA</sequence>
<name>A0ABW2CHS9_9ACTN</name>
<comment type="caution">
    <text evidence="2">The sequence shown here is derived from an EMBL/GenBank/DDBJ whole genome shotgun (WGS) entry which is preliminary data.</text>
</comment>
<keyword evidence="1" id="KW-0472">Membrane</keyword>
<dbReference type="Proteomes" id="UP001596380">
    <property type="component" value="Unassembled WGS sequence"/>
</dbReference>
<feature type="transmembrane region" description="Helical" evidence="1">
    <location>
        <begin position="240"/>
        <end position="260"/>
    </location>
</feature>
<organism evidence="2 3">
    <name type="scientific">Actinomadura yumaensis</name>
    <dbReference type="NCBI Taxonomy" id="111807"/>
    <lineage>
        <taxon>Bacteria</taxon>
        <taxon>Bacillati</taxon>
        <taxon>Actinomycetota</taxon>
        <taxon>Actinomycetes</taxon>
        <taxon>Streptosporangiales</taxon>
        <taxon>Thermomonosporaceae</taxon>
        <taxon>Actinomadura</taxon>
    </lineage>
</organism>
<dbReference type="RefSeq" id="WP_309239422.1">
    <property type="nucleotide sequence ID" value="NZ_JBHSXE010000001.1"/>
</dbReference>
<feature type="transmembrane region" description="Helical" evidence="1">
    <location>
        <begin position="209"/>
        <end position="233"/>
    </location>
</feature>
<keyword evidence="3" id="KW-1185">Reference proteome</keyword>
<proteinExistence type="predicted"/>
<reference evidence="3" key="1">
    <citation type="journal article" date="2019" name="Int. J. Syst. Evol. Microbiol.">
        <title>The Global Catalogue of Microorganisms (GCM) 10K type strain sequencing project: providing services to taxonomists for standard genome sequencing and annotation.</title>
        <authorList>
            <consortium name="The Broad Institute Genomics Platform"/>
            <consortium name="The Broad Institute Genome Sequencing Center for Infectious Disease"/>
            <person name="Wu L."/>
            <person name="Ma J."/>
        </authorList>
    </citation>
    <scope>NUCLEOTIDE SEQUENCE [LARGE SCALE GENOMIC DNA]</scope>
    <source>
        <strain evidence="3">JCM 3369</strain>
    </source>
</reference>
<dbReference type="EMBL" id="JBHSXS010000007">
    <property type="protein sequence ID" value="MFC6881099.1"/>
    <property type="molecule type" value="Genomic_DNA"/>
</dbReference>
<accession>A0ABW2CHS9</accession>
<feature type="transmembrane region" description="Helical" evidence="1">
    <location>
        <begin position="184"/>
        <end position="203"/>
    </location>
</feature>